<evidence type="ECO:0000313" key="1">
    <source>
        <dbReference type="Proteomes" id="UP000887569"/>
    </source>
</evidence>
<proteinExistence type="predicted"/>
<dbReference type="AlphaFoldDB" id="A0A914ZX10"/>
<name>A0A914ZX10_PARUN</name>
<reference evidence="2 3" key="1">
    <citation type="submission" date="2022-11" db="UniProtKB">
        <authorList>
            <consortium name="WormBaseParasite"/>
        </authorList>
    </citation>
    <scope>IDENTIFICATION</scope>
</reference>
<dbReference type="WBParaSite" id="PgE139_g002_t01">
    <property type="protein sequence ID" value="PgE139_g002_t01"/>
    <property type="gene ID" value="PgE139_g002"/>
</dbReference>
<organism evidence="1 2">
    <name type="scientific">Parascaris univalens</name>
    <name type="common">Nematode worm</name>
    <dbReference type="NCBI Taxonomy" id="6257"/>
    <lineage>
        <taxon>Eukaryota</taxon>
        <taxon>Metazoa</taxon>
        <taxon>Ecdysozoa</taxon>
        <taxon>Nematoda</taxon>
        <taxon>Chromadorea</taxon>
        <taxon>Rhabditida</taxon>
        <taxon>Spirurina</taxon>
        <taxon>Ascaridomorpha</taxon>
        <taxon>Ascaridoidea</taxon>
        <taxon>Ascarididae</taxon>
        <taxon>Parascaris</taxon>
    </lineage>
</organism>
<sequence>MDVLVAGLDGVAAYLDDIVTGGTIGEHNRRLEAIFQRIHKYVVVIDVVYTEDYRGPKSTWISSIVVCKVGHGPTPRVVDTFFGHVTSDNCNCAKRRLLLEIAGRIRPATIHL</sequence>
<dbReference type="WBParaSite" id="PgE011_g010_t01">
    <property type="protein sequence ID" value="PgE011_g010_t01"/>
    <property type="gene ID" value="PgE011_g010"/>
</dbReference>
<accession>A0A914ZX10</accession>
<evidence type="ECO:0000313" key="3">
    <source>
        <dbReference type="WBParaSite" id="PgE139_g002_t01"/>
    </source>
</evidence>
<protein>
    <submittedName>
        <fullName evidence="2 3">Uncharacterized protein</fullName>
    </submittedName>
</protein>
<keyword evidence="1" id="KW-1185">Reference proteome</keyword>
<dbReference type="Proteomes" id="UP000887569">
    <property type="component" value="Unplaced"/>
</dbReference>
<evidence type="ECO:0000313" key="2">
    <source>
        <dbReference type="WBParaSite" id="PgE011_g010_t01"/>
    </source>
</evidence>